<sequence length="80" mass="9355">MMDMNYLRKLQKMASCMEKLVITLIMILKTVLLTATVLYKGPVGTRAGVIWQVEDKVKFTTEIEPEKDRWGVYNIWFTIL</sequence>
<organism evidence="2 3">
    <name type="scientific">Mesobacillus zeae</name>
    <dbReference type="NCBI Taxonomy" id="1917180"/>
    <lineage>
        <taxon>Bacteria</taxon>
        <taxon>Bacillati</taxon>
        <taxon>Bacillota</taxon>
        <taxon>Bacilli</taxon>
        <taxon>Bacillales</taxon>
        <taxon>Bacillaceae</taxon>
        <taxon>Mesobacillus</taxon>
    </lineage>
</organism>
<comment type="caution">
    <text evidence="2">The sequence shown here is derived from an EMBL/GenBank/DDBJ whole genome shotgun (WGS) entry which is preliminary data.</text>
</comment>
<keyword evidence="1" id="KW-0812">Transmembrane</keyword>
<dbReference type="AlphaFoldDB" id="A0A398B6A6"/>
<keyword evidence="1" id="KW-0472">Membrane</keyword>
<evidence type="ECO:0000313" key="2">
    <source>
        <dbReference type="EMBL" id="RID84984.1"/>
    </source>
</evidence>
<accession>A0A398B6A6</accession>
<keyword evidence="3" id="KW-1185">Reference proteome</keyword>
<reference evidence="2 3" key="1">
    <citation type="submission" date="2018-08" db="EMBL/GenBank/DDBJ databases">
        <title>Bacillus jemisoniae sp. nov., Bacillus chryseoplanitiae sp. nov., Bacillus resnikiae sp. nov., and Bacillus frankliniae sp. nov., isolated from Viking spacecraft and associated surfaces.</title>
        <authorList>
            <person name="Seuylemezian A."/>
            <person name="Vaishampayan P."/>
        </authorList>
    </citation>
    <scope>NUCLEOTIDE SEQUENCE [LARGE SCALE GENOMIC DNA]</scope>
    <source>
        <strain evidence="2 3">JJ-247</strain>
    </source>
</reference>
<feature type="transmembrane region" description="Helical" evidence="1">
    <location>
        <begin position="20"/>
        <end position="39"/>
    </location>
</feature>
<protein>
    <submittedName>
        <fullName evidence="2">Uncharacterized protein</fullName>
    </submittedName>
</protein>
<name>A0A398B6A6_9BACI</name>
<proteinExistence type="predicted"/>
<evidence type="ECO:0000256" key="1">
    <source>
        <dbReference type="SAM" id="Phobius"/>
    </source>
</evidence>
<dbReference type="EMBL" id="QWVT01000018">
    <property type="protein sequence ID" value="RID84984.1"/>
    <property type="molecule type" value="Genomic_DNA"/>
</dbReference>
<keyword evidence="1" id="KW-1133">Transmembrane helix</keyword>
<dbReference type="Proteomes" id="UP000265816">
    <property type="component" value="Unassembled WGS sequence"/>
</dbReference>
<gene>
    <name evidence="2" type="ORF">D1970_11655</name>
</gene>
<evidence type="ECO:0000313" key="3">
    <source>
        <dbReference type="Proteomes" id="UP000265816"/>
    </source>
</evidence>